<reference evidence="2 3" key="1">
    <citation type="journal article" date="2019" name="Appl. Environ. Microbiol.">
        <title>Co-occurrence of broad and narrow host-range viruses infecting the toxic bloom-forming cyanobacterium Microcystis aeruginosa.</title>
        <authorList>
            <person name="Morimoto D."/>
            <person name="Tominaga K."/>
            <person name="Nishimura Y."/>
            <person name="Yoshida N."/>
            <person name="Kimura S."/>
            <person name="Sako Y."/>
            <person name="Yoshida T."/>
        </authorList>
    </citation>
    <scope>NUCLEOTIDE SEQUENCE [LARGE SCALE GENOMIC DNA]</scope>
    <source>
        <strain evidence="2 3">11-30S32</strain>
    </source>
</reference>
<gene>
    <name evidence="2" type="ORF">MAE30S32_46840</name>
</gene>
<feature type="region of interest" description="Disordered" evidence="1">
    <location>
        <begin position="1"/>
        <end position="22"/>
    </location>
</feature>
<evidence type="ECO:0000313" key="2">
    <source>
        <dbReference type="EMBL" id="GCA96032.1"/>
    </source>
</evidence>
<comment type="caution">
    <text evidence="2">The sequence shown here is derived from an EMBL/GenBank/DDBJ whole genome shotgun (WGS) entry which is preliminary data.</text>
</comment>
<evidence type="ECO:0000313" key="3">
    <source>
        <dbReference type="Proteomes" id="UP000321223"/>
    </source>
</evidence>
<feature type="compositionally biased region" description="Basic and acidic residues" evidence="1">
    <location>
        <begin position="1"/>
        <end position="13"/>
    </location>
</feature>
<dbReference type="EMBL" id="BHVU01000568">
    <property type="protein sequence ID" value="GCA96032.1"/>
    <property type="molecule type" value="Genomic_DNA"/>
</dbReference>
<sequence length="35" mass="3862">TRQDTCRVADRDNSSMPGLFFPTPQSDKIGGFGFI</sequence>
<protein>
    <submittedName>
        <fullName evidence="2">Uncharacterized protein</fullName>
    </submittedName>
</protein>
<dbReference type="Proteomes" id="UP000321223">
    <property type="component" value="Unassembled WGS sequence"/>
</dbReference>
<organism evidence="2 3">
    <name type="scientific">Microcystis aeruginosa 11-30S32</name>
    <dbReference type="NCBI Taxonomy" id="2358142"/>
    <lineage>
        <taxon>Bacteria</taxon>
        <taxon>Bacillati</taxon>
        <taxon>Cyanobacteriota</taxon>
        <taxon>Cyanophyceae</taxon>
        <taxon>Oscillatoriophycideae</taxon>
        <taxon>Chroococcales</taxon>
        <taxon>Microcystaceae</taxon>
        <taxon>Microcystis</taxon>
    </lineage>
</organism>
<proteinExistence type="predicted"/>
<name>A0A510PQ82_MICAE</name>
<dbReference type="AlphaFoldDB" id="A0A510PQ82"/>
<accession>A0A510PQ82</accession>
<feature type="non-terminal residue" evidence="2">
    <location>
        <position position="1"/>
    </location>
</feature>
<evidence type="ECO:0000256" key="1">
    <source>
        <dbReference type="SAM" id="MobiDB-lite"/>
    </source>
</evidence>